<accession>L8JUI8</accession>
<name>L8JUI8_9BACT</name>
<keyword evidence="5 8" id="KW-0812">Transmembrane</keyword>
<gene>
    <name evidence="9" type="ORF">C900_02142</name>
</gene>
<feature type="transmembrane region" description="Helical" evidence="8">
    <location>
        <begin position="98"/>
        <end position="115"/>
    </location>
</feature>
<dbReference type="eggNOG" id="COG0628">
    <property type="taxonomic scope" value="Bacteria"/>
</dbReference>
<evidence type="ECO:0000256" key="6">
    <source>
        <dbReference type="ARBA" id="ARBA00022989"/>
    </source>
</evidence>
<feature type="transmembrane region" description="Helical" evidence="8">
    <location>
        <begin position="192"/>
        <end position="219"/>
    </location>
</feature>
<evidence type="ECO:0000256" key="7">
    <source>
        <dbReference type="ARBA" id="ARBA00023136"/>
    </source>
</evidence>
<dbReference type="PANTHER" id="PTHR21716">
    <property type="entry name" value="TRANSMEMBRANE PROTEIN"/>
    <property type="match status" value="1"/>
</dbReference>
<dbReference type="EMBL" id="AMZN01000031">
    <property type="protein sequence ID" value="ELR71903.1"/>
    <property type="molecule type" value="Genomic_DNA"/>
</dbReference>
<protein>
    <submittedName>
        <fullName evidence="9">Transport protein</fullName>
    </submittedName>
</protein>
<keyword evidence="4" id="KW-1003">Cell membrane</keyword>
<evidence type="ECO:0000313" key="10">
    <source>
        <dbReference type="Proteomes" id="UP000011135"/>
    </source>
</evidence>
<evidence type="ECO:0000256" key="3">
    <source>
        <dbReference type="ARBA" id="ARBA00022448"/>
    </source>
</evidence>
<feature type="transmembrane region" description="Helical" evidence="8">
    <location>
        <begin position="156"/>
        <end position="172"/>
    </location>
</feature>
<keyword evidence="6 8" id="KW-1133">Transmembrane helix</keyword>
<feature type="transmembrane region" description="Helical" evidence="8">
    <location>
        <begin position="36"/>
        <end position="59"/>
    </location>
</feature>
<evidence type="ECO:0000256" key="8">
    <source>
        <dbReference type="SAM" id="Phobius"/>
    </source>
</evidence>
<reference evidence="9 10" key="1">
    <citation type="submission" date="2012-12" db="EMBL/GenBank/DDBJ databases">
        <title>Genome assembly of Fulvivirga imtechensis AK7.</title>
        <authorList>
            <person name="Nupur N."/>
            <person name="Khatri I."/>
            <person name="Kumar R."/>
            <person name="Subramanian S."/>
            <person name="Pinnaka A."/>
        </authorList>
    </citation>
    <scope>NUCLEOTIDE SEQUENCE [LARGE SCALE GENOMIC DNA]</scope>
    <source>
        <strain evidence="9 10">AK7</strain>
    </source>
</reference>
<keyword evidence="10" id="KW-1185">Reference proteome</keyword>
<evidence type="ECO:0000313" key="9">
    <source>
        <dbReference type="EMBL" id="ELR71903.1"/>
    </source>
</evidence>
<dbReference type="GO" id="GO:0005886">
    <property type="term" value="C:plasma membrane"/>
    <property type="evidence" value="ECO:0007669"/>
    <property type="project" value="UniProtKB-SubCell"/>
</dbReference>
<sequence>MLIDVFGISKDKQKEMISKMSDQSGGNMLTVIRNTISASAFSAVLFLLIPVYAVLILYYRSYWMKILYRLFPNERNESILELISLTIQAYYNFIKGMAIVYLVVGTLNSVGLLLLGVPHAILFGFIASVLTFIPYVGIIVGSLLPITMAWITYDSVWYPVGVVAIFTFVQYLEANVIFPLAVSNRLHVNTLVMLQVIFVGGVLWGVAGMILFVPFVGILKLVADYNPKWKTLSMILGTDNGKL</sequence>
<evidence type="ECO:0000256" key="2">
    <source>
        <dbReference type="ARBA" id="ARBA00009773"/>
    </source>
</evidence>
<comment type="similarity">
    <text evidence="2">Belongs to the autoinducer-2 exporter (AI-2E) (TC 2.A.86) family.</text>
</comment>
<evidence type="ECO:0000256" key="4">
    <source>
        <dbReference type="ARBA" id="ARBA00022475"/>
    </source>
</evidence>
<comment type="caution">
    <text evidence="9">The sequence shown here is derived from an EMBL/GenBank/DDBJ whole genome shotgun (WGS) entry which is preliminary data.</text>
</comment>
<dbReference type="STRING" id="1237149.C900_02142"/>
<feature type="transmembrane region" description="Helical" evidence="8">
    <location>
        <begin position="121"/>
        <end position="144"/>
    </location>
</feature>
<evidence type="ECO:0000256" key="1">
    <source>
        <dbReference type="ARBA" id="ARBA00004651"/>
    </source>
</evidence>
<keyword evidence="7 8" id="KW-0472">Membrane</keyword>
<evidence type="ECO:0000256" key="5">
    <source>
        <dbReference type="ARBA" id="ARBA00022692"/>
    </source>
</evidence>
<dbReference type="InterPro" id="IPR002549">
    <property type="entry name" value="AI-2E-like"/>
</dbReference>
<keyword evidence="3" id="KW-0813">Transport</keyword>
<proteinExistence type="inferred from homology"/>
<comment type="subcellular location">
    <subcellularLocation>
        <location evidence="1">Cell membrane</location>
        <topology evidence="1">Multi-pass membrane protein</topology>
    </subcellularLocation>
</comment>
<organism evidence="9 10">
    <name type="scientific">Fulvivirga imtechensis AK7</name>
    <dbReference type="NCBI Taxonomy" id="1237149"/>
    <lineage>
        <taxon>Bacteria</taxon>
        <taxon>Pseudomonadati</taxon>
        <taxon>Bacteroidota</taxon>
        <taxon>Cytophagia</taxon>
        <taxon>Cytophagales</taxon>
        <taxon>Fulvivirgaceae</taxon>
        <taxon>Fulvivirga</taxon>
    </lineage>
</organism>
<dbReference type="Pfam" id="PF01594">
    <property type="entry name" value="AI-2E_transport"/>
    <property type="match status" value="1"/>
</dbReference>
<dbReference type="AlphaFoldDB" id="L8JUI8"/>
<dbReference type="PANTHER" id="PTHR21716:SF53">
    <property type="entry name" value="PERMEASE PERM-RELATED"/>
    <property type="match status" value="1"/>
</dbReference>
<dbReference type="Proteomes" id="UP000011135">
    <property type="component" value="Unassembled WGS sequence"/>
</dbReference>